<dbReference type="AlphaFoldDB" id="A0AAD2G359"/>
<accession>A0AAD2G359</accession>
<reference evidence="2" key="1">
    <citation type="submission" date="2023-08" db="EMBL/GenBank/DDBJ databases">
        <authorList>
            <person name="Audoor S."/>
            <person name="Bilcke G."/>
        </authorList>
    </citation>
    <scope>NUCLEOTIDE SEQUENCE</scope>
</reference>
<sequence length="550" mass="62112">MGSTYNVTIEWENGEITPEPLSIIGADDPVACAIYARENNLLGLPGWKRFRSIAKKEKKLLCLIYQAKLRSFRTAPRYTYGFEIPKDYKDALRLDKIHGNTKWQDATKVEMDQLAELEDDDFLAELNGLELWAAYIGNAYLEAYTKEKVAIVAGPEFGPLQGHSLIVSRALYGLRLSGKLWHQRFSACLEEEGFFPCKAEPDIWMRPTADGSSYEYVGVYVDELAMAMKDPQAFVDKLIKVYKFKLKGTGPLEFHLGCDFYRDEHGVLCMHPKKYIDRMVDSYQRMFGQKPKTNVWSPLEKGDHPECDTSELLDSEGVTQYQSLVGQFQWAVSLGRLDVTTAVMTLSSFRSAPRVGHSNRAKRVCGYLVKFKEACIRFCTGLPDYSDVPEPVFDWAASVYDCPTEEIPSDAPPPLGLAVILTHYVDANLYHCLLTGRSVTGIIHMMNGTPIDFFSKKQSTVETATYGSEFVAARTCVEQIMDLRQTLRYLGVPIKGRSYMFGDNESVVNSSSRPEAKLHKRHVALSFHRVREAVASNMLSFIHIDGVLNR</sequence>
<name>A0AAD2G359_9STRA</name>
<dbReference type="PANTHER" id="PTHR11439:SF498">
    <property type="entry name" value="DNAK FAMILY PROTEIN"/>
    <property type="match status" value="1"/>
</dbReference>
<protein>
    <recommendedName>
        <fullName evidence="1">Reverse transcriptase Ty1/copia-type domain-containing protein</fullName>
    </recommendedName>
</protein>
<dbReference type="InterPro" id="IPR013103">
    <property type="entry name" value="RVT_2"/>
</dbReference>
<dbReference type="PANTHER" id="PTHR11439">
    <property type="entry name" value="GAG-POL-RELATED RETROTRANSPOSON"/>
    <property type="match status" value="1"/>
</dbReference>
<evidence type="ECO:0000313" key="3">
    <source>
        <dbReference type="Proteomes" id="UP001295423"/>
    </source>
</evidence>
<gene>
    <name evidence="2" type="ORF">CYCCA115_LOCUS18785</name>
</gene>
<dbReference type="Proteomes" id="UP001295423">
    <property type="component" value="Unassembled WGS sequence"/>
</dbReference>
<comment type="caution">
    <text evidence="2">The sequence shown here is derived from an EMBL/GenBank/DDBJ whole genome shotgun (WGS) entry which is preliminary data.</text>
</comment>
<organism evidence="2 3">
    <name type="scientific">Cylindrotheca closterium</name>
    <dbReference type="NCBI Taxonomy" id="2856"/>
    <lineage>
        <taxon>Eukaryota</taxon>
        <taxon>Sar</taxon>
        <taxon>Stramenopiles</taxon>
        <taxon>Ochrophyta</taxon>
        <taxon>Bacillariophyta</taxon>
        <taxon>Bacillariophyceae</taxon>
        <taxon>Bacillariophycidae</taxon>
        <taxon>Bacillariales</taxon>
        <taxon>Bacillariaceae</taxon>
        <taxon>Cylindrotheca</taxon>
    </lineage>
</organism>
<dbReference type="EMBL" id="CAKOGP040002063">
    <property type="protein sequence ID" value="CAJ1960556.1"/>
    <property type="molecule type" value="Genomic_DNA"/>
</dbReference>
<dbReference type="CDD" id="cd09272">
    <property type="entry name" value="RNase_HI_RT_Ty1"/>
    <property type="match status" value="1"/>
</dbReference>
<evidence type="ECO:0000259" key="1">
    <source>
        <dbReference type="Pfam" id="PF07727"/>
    </source>
</evidence>
<proteinExistence type="predicted"/>
<evidence type="ECO:0000313" key="2">
    <source>
        <dbReference type="EMBL" id="CAJ1960556.1"/>
    </source>
</evidence>
<dbReference type="Pfam" id="PF07727">
    <property type="entry name" value="RVT_2"/>
    <property type="match status" value="1"/>
</dbReference>
<keyword evidence="3" id="KW-1185">Reference proteome</keyword>
<feature type="domain" description="Reverse transcriptase Ty1/copia-type" evidence="1">
    <location>
        <begin position="136"/>
        <end position="283"/>
    </location>
</feature>